<proteinExistence type="predicted"/>
<dbReference type="EMBL" id="RXHI01000025">
    <property type="protein sequence ID" value="RUA22050.1"/>
    <property type="molecule type" value="Genomic_DNA"/>
</dbReference>
<sequence>MFDADGQRLGVLLFSLDWHYLTAGLRHAVHRHQRPAHHARCPGELAAERYCRFAVRHRFQPDHPSIPGSHRQREQGRVAFGDHRIPFHTVDIRHLEHRGLAGMMPACRTIIPGGWGGNAQTRPRHAARRRYRP</sequence>
<reference evidence="1" key="1">
    <citation type="submission" date="2018-12" db="EMBL/GenBank/DDBJ databases">
        <authorList>
            <person name="Jadhav K."/>
            <person name="Kushwaha B."/>
            <person name="Jadhav I."/>
        </authorList>
    </citation>
    <scope>NUCLEOTIDE SEQUENCE [LARGE SCALE GENOMIC DNA]</scope>
    <source>
        <strain evidence="1">SBS 10</strain>
    </source>
</reference>
<accession>A0A3S0QFM3</accession>
<dbReference type="AlphaFoldDB" id="A0A3S0QFM3"/>
<name>A0A3S0QFM3_9GAMM</name>
<protein>
    <submittedName>
        <fullName evidence="1">Uncharacterized protein</fullName>
    </submittedName>
</protein>
<comment type="caution">
    <text evidence="1">The sequence shown here is derived from an EMBL/GenBank/DDBJ whole genome shotgun (WGS) entry which is preliminary data.</text>
</comment>
<evidence type="ECO:0000313" key="1">
    <source>
        <dbReference type="EMBL" id="RUA22050.1"/>
    </source>
</evidence>
<organism evidence="1">
    <name type="scientific">Billgrantia gudaonensis</name>
    <dbReference type="NCBI Taxonomy" id="376427"/>
    <lineage>
        <taxon>Bacteria</taxon>
        <taxon>Pseudomonadati</taxon>
        <taxon>Pseudomonadota</taxon>
        <taxon>Gammaproteobacteria</taxon>
        <taxon>Oceanospirillales</taxon>
        <taxon>Halomonadaceae</taxon>
        <taxon>Billgrantia</taxon>
    </lineage>
</organism>
<gene>
    <name evidence="1" type="ORF">DSL92_07890</name>
</gene>